<comment type="caution">
    <text evidence="7">The sequence shown here is derived from an EMBL/GenBank/DDBJ whole genome shotgun (WGS) entry which is preliminary data.</text>
</comment>
<name>A0ABS3TMI2_9PSED</name>
<gene>
    <name evidence="7" type="ORF">JFY56_06515</name>
</gene>
<dbReference type="Gene3D" id="1.10.10.10">
    <property type="entry name" value="Winged helix-like DNA-binding domain superfamily/Winged helix DNA-binding domain"/>
    <property type="match status" value="1"/>
</dbReference>
<evidence type="ECO:0000256" key="4">
    <source>
        <dbReference type="ARBA" id="ARBA00023163"/>
    </source>
</evidence>
<organism evidence="7 8">
    <name type="scientific">Pseudomonas schmalbachii</name>
    <dbReference type="NCBI Taxonomy" id="2816993"/>
    <lineage>
        <taxon>Bacteria</taxon>
        <taxon>Pseudomonadati</taxon>
        <taxon>Pseudomonadota</taxon>
        <taxon>Gammaproteobacteria</taxon>
        <taxon>Pseudomonadales</taxon>
        <taxon>Pseudomonadaceae</taxon>
        <taxon>Pseudomonas</taxon>
    </lineage>
</organism>
<evidence type="ECO:0000313" key="8">
    <source>
        <dbReference type="Proteomes" id="UP000669060"/>
    </source>
</evidence>
<feature type="domain" description="RNA polymerase sigma factor 70 region 4 type 2" evidence="6">
    <location>
        <begin position="112"/>
        <end position="164"/>
    </location>
</feature>
<dbReference type="PANTHER" id="PTHR43133:SF63">
    <property type="entry name" value="RNA POLYMERASE SIGMA FACTOR FECI-RELATED"/>
    <property type="match status" value="1"/>
</dbReference>
<evidence type="ECO:0000313" key="7">
    <source>
        <dbReference type="EMBL" id="MBO3274870.1"/>
    </source>
</evidence>
<comment type="similarity">
    <text evidence="1">Belongs to the sigma-70 factor family. ECF subfamily.</text>
</comment>
<dbReference type="InterPro" id="IPR007627">
    <property type="entry name" value="RNA_pol_sigma70_r2"/>
</dbReference>
<dbReference type="RefSeq" id="WP_208312718.1">
    <property type="nucleotide sequence ID" value="NZ_JAELYA010000002.1"/>
</dbReference>
<evidence type="ECO:0000259" key="6">
    <source>
        <dbReference type="Pfam" id="PF08281"/>
    </source>
</evidence>
<dbReference type="NCBIfam" id="TIGR02937">
    <property type="entry name" value="sigma70-ECF"/>
    <property type="match status" value="1"/>
</dbReference>
<reference evidence="7 8" key="1">
    <citation type="submission" date="2020-12" db="EMBL/GenBank/DDBJ databases">
        <title>Pseudomonas schmalbachii sp. nov. isolated from millipede gut.</title>
        <authorList>
            <person name="Shelomi M."/>
        </authorList>
    </citation>
    <scope>NUCLEOTIDE SEQUENCE [LARGE SCALE GENOMIC DNA]</scope>
    <source>
        <strain evidence="7 8">Milli4</strain>
    </source>
</reference>
<dbReference type="PANTHER" id="PTHR43133">
    <property type="entry name" value="RNA POLYMERASE ECF-TYPE SIGMA FACTO"/>
    <property type="match status" value="1"/>
</dbReference>
<feature type="domain" description="RNA polymerase sigma-70 region 2" evidence="5">
    <location>
        <begin position="16"/>
        <end position="81"/>
    </location>
</feature>
<keyword evidence="2" id="KW-0805">Transcription regulation</keyword>
<evidence type="ECO:0000259" key="5">
    <source>
        <dbReference type="Pfam" id="PF04542"/>
    </source>
</evidence>
<dbReference type="InterPro" id="IPR014284">
    <property type="entry name" value="RNA_pol_sigma-70_dom"/>
</dbReference>
<sequence length="178" mass="20443">MSTPDQAYLRQVHLYYSEHHGLVRNWLYKMLGNASDAADLAHDVFLRLLVRKREFESDSHVRAYLLAVSRNACIDFRRRRQVEQAWLDVLACRPDAYAPSEEQRAMILEALEQVHAMLESLPEKVAEAFLLAQVQGLGYREIAQRMGLSERTIGKYMAQAMYQCLLLEVELDEALAGS</sequence>
<dbReference type="EMBL" id="JAELYA010000002">
    <property type="protein sequence ID" value="MBO3274870.1"/>
    <property type="molecule type" value="Genomic_DNA"/>
</dbReference>
<proteinExistence type="inferred from homology"/>
<dbReference type="Gene3D" id="1.10.1740.10">
    <property type="match status" value="1"/>
</dbReference>
<dbReference type="InterPro" id="IPR036388">
    <property type="entry name" value="WH-like_DNA-bd_sf"/>
</dbReference>
<dbReference type="Pfam" id="PF04542">
    <property type="entry name" value="Sigma70_r2"/>
    <property type="match status" value="1"/>
</dbReference>
<protein>
    <submittedName>
        <fullName evidence="7">Sigma-70 family RNA polymerase sigma factor</fullName>
    </submittedName>
</protein>
<evidence type="ECO:0000256" key="2">
    <source>
        <dbReference type="ARBA" id="ARBA00023015"/>
    </source>
</evidence>
<evidence type="ECO:0000256" key="3">
    <source>
        <dbReference type="ARBA" id="ARBA00023082"/>
    </source>
</evidence>
<keyword evidence="4" id="KW-0804">Transcription</keyword>
<dbReference type="SUPFAM" id="SSF88946">
    <property type="entry name" value="Sigma2 domain of RNA polymerase sigma factors"/>
    <property type="match status" value="1"/>
</dbReference>
<dbReference type="InterPro" id="IPR013325">
    <property type="entry name" value="RNA_pol_sigma_r2"/>
</dbReference>
<keyword evidence="3" id="KW-0731">Sigma factor</keyword>
<dbReference type="SUPFAM" id="SSF88659">
    <property type="entry name" value="Sigma3 and sigma4 domains of RNA polymerase sigma factors"/>
    <property type="match status" value="1"/>
</dbReference>
<dbReference type="Proteomes" id="UP000669060">
    <property type="component" value="Unassembled WGS sequence"/>
</dbReference>
<dbReference type="Pfam" id="PF08281">
    <property type="entry name" value="Sigma70_r4_2"/>
    <property type="match status" value="1"/>
</dbReference>
<accession>A0ABS3TMI2</accession>
<dbReference type="InterPro" id="IPR013249">
    <property type="entry name" value="RNA_pol_sigma70_r4_t2"/>
</dbReference>
<dbReference type="InterPro" id="IPR039425">
    <property type="entry name" value="RNA_pol_sigma-70-like"/>
</dbReference>
<dbReference type="InterPro" id="IPR013324">
    <property type="entry name" value="RNA_pol_sigma_r3/r4-like"/>
</dbReference>
<evidence type="ECO:0000256" key="1">
    <source>
        <dbReference type="ARBA" id="ARBA00010641"/>
    </source>
</evidence>
<keyword evidence="8" id="KW-1185">Reference proteome</keyword>